<accession>A0ABR3SD82</accession>
<comment type="caution">
    <text evidence="2">The sequence shown here is derived from an EMBL/GenBank/DDBJ whole genome shotgun (WGS) entry which is preliminary data.</text>
</comment>
<organism evidence="2 3">
    <name type="scientific">Neofusicoccum ribis</name>
    <dbReference type="NCBI Taxonomy" id="45134"/>
    <lineage>
        <taxon>Eukaryota</taxon>
        <taxon>Fungi</taxon>
        <taxon>Dikarya</taxon>
        <taxon>Ascomycota</taxon>
        <taxon>Pezizomycotina</taxon>
        <taxon>Dothideomycetes</taxon>
        <taxon>Dothideomycetes incertae sedis</taxon>
        <taxon>Botryosphaeriales</taxon>
        <taxon>Botryosphaeriaceae</taxon>
        <taxon>Neofusicoccum</taxon>
    </lineage>
</organism>
<dbReference type="InterPro" id="IPR053157">
    <property type="entry name" value="Sterol_Uptake_Regulator"/>
</dbReference>
<protein>
    <submittedName>
        <fullName evidence="2">Uncharacterized protein</fullName>
    </submittedName>
</protein>
<evidence type="ECO:0000313" key="3">
    <source>
        <dbReference type="Proteomes" id="UP001521116"/>
    </source>
</evidence>
<name>A0ABR3SD82_9PEZI</name>
<reference evidence="2 3" key="1">
    <citation type="submission" date="2024-02" db="EMBL/GenBank/DDBJ databases">
        <title>De novo assembly and annotation of 12 fungi associated with fruit tree decline syndrome in Ontario, Canada.</title>
        <authorList>
            <person name="Sulman M."/>
            <person name="Ellouze W."/>
            <person name="Ilyukhin E."/>
        </authorList>
    </citation>
    <scope>NUCLEOTIDE SEQUENCE [LARGE SCALE GENOMIC DNA]</scope>
    <source>
        <strain evidence="2 3">M1-105</strain>
    </source>
</reference>
<dbReference type="Proteomes" id="UP001521116">
    <property type="component" value="Unassembled WGS sequence"/>
</dbReference>
<gene>
    <name evidence="2" type="ORF">SLS56_010870</name>
</gene>
<dbReference type="PANTHER" id="PTHR47784">
    <property type="entry name" value="STEROL UPTAKE CONTROL PROTEIN 2"/>
    <property type="match status" value="1"/>
</dbReference>
<evidence type="ECO:0000313" key="2">
    <source>
        <dbReference type="EMBL" id="KAL1617734.1"/>
    </source>
</evidence>
<dbReference type="EMBL" id="JAJVDC020000225">
    <property type="protein sequence ID" value="KAL1617734.1"/>
    <property type="molecule type" value="Genomic_DNA"/>
</dbReference>
<dbReference type="PANTHER" id="PTHR47784:SF5">
    <property type="entry name" value="STEROL UPTAKE CONTROL PROTEIN 2"/>
    <property type="match status" value="1"/>
</dbReference>
<proteinExistence type="predicted"/>
<sequence>MGRVSELVRQLTGSPSASKARSSCLVAADALTRVYGVLLIAPTDVSTVWMWPASLPADFRDHVGQRHPVALVILAHYAALVGCFRDRWYLEGWSEHVFEALDEALDEGWREWLEYPRSFGPKDLEEAVREMNERPRGDDGDAAPKHDCPLGR</sequence>
<keyword evidence="3" id="KW-1185">Reference proteome</keyword>
<feature type="region of interest" description="Disordered" evidence="1">
    <location>
        <begin position="126"/>
        <end position="152"/>
    </location>
</feature>
<evidence type="ECO:0000256" key="1">
    <source>
        <dbReference type="SAM" id="MobiDB-lite"/>
    </source>
</evidence>